<dbReference type="Proteomes" id="UP000297966">
    <property type="component" value="Unassembled WGS sequence"/>
</dbReference>
<comment type="caution">
    <text evidence="1">The sequence shown here is derived from an EMBL/GenBank/DDBJ whole genome shotgun (WGS) entry which is preliminary data.</text>
</comment>
<dbReference type="EMBL" id="SPQT01000005">
    <property type="protein sequence ID" value="TFV48372.1"/>
    <property type="molecule type" value="Genomic_DNA"/>
</dbReference>
<sequence length="78" mass="8066">MRGIVSHIDDSSAAEKATLGIANRLCTTARNEMPARAVLPTSYSTNARQSSAVLVRDGGPKIGACAAANPQHVANDAF</sequence>
<reference evidence="1 2" key="1">
    <citation type="submission" date="2019-03" db="EMBL/GenBank/DDBJ databases">
        <title>Bradyrhizobium diversity isolated from nodules of Chamaecrista fasciculata.</title>
        <authorList>
            <person name="Klepa M.S."/>
            <person name="Urquiaga M.O."/>
            <person name="Hungria M."/>
            <person name="Delamuta J.R."/>
        </authorList>
    </citation>
    <scope>NUCLEOTIDE SEQUENCE [LARGE SCALE GENOMIC DNA]</scope>
    <source>
        <strain evidence="1 2">CNPSo 3448</strain>
    </source>
</reference>
<gene>
    <name evidence="1" type="ORF">E4K65_13410</name>
</gene>
<name>A0A4Y9LZM0_9BRAD</name>
<keyword evidence="2" id="KW-1185">Reference proteome</keyword>
<evidence type="ECO:0000313" key="1">
    <source>
        <dbReference type="EMBL" id="TFV48372.1"/>
    </source>
</evidence>
<proteinExistence type="predicted"/>
<dbReference type="RefSeq" id="WP_135174532.1">
    <property type="nucleotide sequence ID" value="NZ_SPQT01000005.1"/>
</dbReference>
<protein>
    <submittedName>
        <fullName evidence="1">Uncharacterized protein</fullName>
    </submittedName>
</protein>
<organism evidence="1 2">
    <name type="scientific">Bradyrhizobium niftali</name>
    <dbReference type="NCBI Taxonomy" id="2560055"/>
    <lineage>
        <taxon>Bacteria</taxon>
        <taxon>Pseudomonadati</taxon>
        <taxon>Pseudomonadota</taxon>
        <taxon>Alphaproteobacteria</taxon>
        <taxon>Hyphomicrobiales</taxon>
        <taxon>Nitrobacteraceae</taxon>
        <taxon>Bradyrhizobium</taxon>
    </lineage>
</organism>
<evidence type="ECO:0000313" key="2">
    <source>
        <dbReference type="Proteomes" id="UP000297966"/>
    </source>
</evidence>
<dbReference type="AlphaFoldDB" id="A0A4Y9LZM0"/>
<accession>A0A4Y9LZM0</accession>